<dbReference type="CDD" id="cd01908">
    <property type="entry name" value="YafJ"/>
    <property type="match status" value="1"/>
</dbReference>
<dbReference type="EMBL" id="QNSB01000013">
    <property type="protein sequence ID" value="RBP69351.1"/>
    <property type="molecule type" value="Genomic_DNA"/>
</dbReference>
<dbReference type="InterPro" id="IPR017932">
    <property type="entry name" value="GATase_2_dom"/>
</dbReference>
<reference evidence="3 4" key="1">
    <citation type="submission" date="2018-06" db="EMBL/GenBank/DDBJ databases">
        <title>Freshwater and sediment microbial communities from various areas in North America, analyzing microbe dynamics in response to fracking.</title>
        <authorList>
            <person name="Lamendella R."/>
        </authorList>
    </citation>
    <scope>NUCLEOTIDE SEQUENCE [LARGE SCALE GENOMIC DNA]</scope>
    <source>
        <strain evidence="3 4">3b_TX</strain>
    </source>
</reference>
<gene>
    <name evidence="3" type="ORF">DFO65_11349</name>
</gene>
<evidence type="ECO:0000313" key="4">
    <source>
        <dbReference type="Proteomes" id="UP000253509"/>
    </source>
</evidence>
<organism evidence="3 4">
    <name type="scientific">Brevibacterium celere</name>
    <dbReference type="NCBI Taxonomy" id="225845"/>
    <lineage>
        <taxon>Bacteria</taxon>
        <taxon>Bacillati</taxon>
        <taxon>Actinomycetota</taxon>
        <taxon>Actinomycetes</taxon>
        <taxon>Micrococcales</taxon>
        <taxon>Brevibacteriaceae</taxon>
        <taxon>Brevibacterium</taxon>
    </lineage>
</organism>
<accession>A0A366IE02</accession>
<proteinExistence type="predicted"/>
<dbReference type="GO" id="GO:0016740">
    <property type="term" value="F:transferase activity"/>
    <property type="evidence" value="ECO:0007669"/>
    <property type="project" value="UniProtKB-KW"/>
</dbReference>
<dbReference type="Gene3D" id="3.60.20.10">
    <property type="entry name" value="Glutamine Phosphoribosylpyrophosphate, subunit 1, domain 1"/>
    <property type="match status" value="1"/>
</dbReference>
<dbReference type="RefSeq" id="WP_181778750.1">
    <property type="nucleotide sequence ID" value="NZ_QNSB01000013.1"/>
</dbReference>
<keyword evidence="3" id="KW-0808">Transferase</keyword>
<dbReference type="InterPro" id="IPR029055">
    <property type="entry name" value="Ntn_hydrolases_N"/>
</dbReference>
<evidence type="ECO:0000313" key="3">
    <source>
        <dbReference type="EMBL" id="RBP69351.1"/>
    </source>
</evidence>
<dbReference type="Pfam" id="PF13230">
    <property type="entry name" value="GATase_4"/>
    <property type="match status" value="1"/>
</dbReference>
<keyword evidence="1 3" id="KW-0315">Glutamine amidotransferase</keyword>
<keyword evidence="4" id="KW-1185">Reference proteome</keyword>
<feature type="domain" description="Glutamine amidotransferase type-2" evidence="2">
    <location>
        <begin position="1"/>
        <end position="222"/>
    </location>
</feature>
<comment type="caution">
    <text evidence="3">The sequence shown here is derived from an EMBL/GenBank/DDBJ whole genome shotgun (WGS) entry which is preliminary data.</text>
</comment>
<dbReference type="PANTHER" id="PTHR42824">
    <property type="entry name" value="GLUTAMINE AMIDOTRANSFERASE"/>
    <property type="match status" value="1"/>
</dbReference>
<dbReference type="AlphaFoldDB" id="A0A366IE02"/>
<name>A0A366IE02_9MICO</name>
<evidence type="ECO:0000259" key="2">
    <source>
        <dbReference type="PROSITE" id="PS51278"/>
    </source>
</evidence>
<dbReference type="PROSITE" id="PS51278">
    <property type="entry name" value="GATASE_TYPE_2"/>
    <property type="match status" value="1"/>
</dbReference>
<dbReference type="Proteomes" id="UP000253509">
    <property type="component" value="Unassembled WGS sequence"/>
</dbReference>
<protein>
    <submittedName>
        <fullName evidence="3">Putative glutamine amidotransferase</fullName>
    </submittedName>
</protein>
<sequence length="251" mass="27526">MSAADLIGADECRQWQDLGLLHADGWGTAWISEQTTAIKRFRTPEEGADDPRLTAVLDREPAVGRITHLRMATAGMAELAENTHPFLARGIALAHNGSVHPVERLREFVTPAELAEVGGTTDTAIVFALILRRISQGEGLLTATVATVRMLREVFDHPGMNLLLLTSQEMIVVHATEGTAILYEHFDTSHLGGRLPLDHEDHYYRMSWQRLPTGATIVSSSGLDHKGWRLIGQNTAMRLPVSPGAETSVRL</sequence>
<dbReference type="InterPro" id="IPR026869">
    <property type="entry name" value="EgtC-like"/>
</dbReference>
<evidence type="ECO:0000256" key="1">
    <source>
        <dbReference type="ARBA" id="ARBA00022962"/>
    </source>
</evidence>
<dbReference type="SUPFAM" id="SSF56235">
    <property type="entry name" value="N-terminal nucleophile aminohydrolases (Ntn hydrolases)"/>
    <property type="match status" value="1"/>
</dbReference>
<dbReference type="PANTHER" id="PTHR42824:SF1">
    <property type="entry name" value="GLUTAMINE AMIDOTRANSFERASE YAFJ-RELATED"/>
    <property type="match status" value="1"/>
</dbReference>